<keyword evidence="9 12" id="KW-0067">ATP-binding</keyword>
<comment type="subcellular location">
    <subcellularLocation>
        <location evidence="1 12">Cytoplasm</location>
    </subcellularLocation>
</comment>
<dbReference type="Gene3D" id="3.40.50.620">
    <property type="entry name" value="HUPs"/>
    <property type="match status" value="1"/>
</dbReference>
<dbReference type="EC" id="6.1.1.16" evidence="12"/>
<comment type="subunit">
    <text evidence="3 12">Monomer.</text>
</comment>
<comment type="similarity">
    <text evidence="2 12">Belongs to the class-I aminoacyl-tRNA synthetase family.</text>
</comment>
<feature type="short sequence motif" description="'KMSKS' region" evidence="12">
    <location>
        <begin position="286"/>
        <end position="290"/>
    </location>
</feature>
<evidence type="ECO:0000256" key="3">
    <source>
        <dbReference type="ARBA" id="ARBA00011245"/>
    </source>
</evidence>
<evidence type="ECO:0000256" key="12">
    <source>
        <dbReference type="HAMAP-Rule" id="MF_00041"/>
    </source>
</evidence>
<evidence type="ECO:0000256" key="6">
    <source>
        <dbReference type="ARBA" id="ARBA00022723"/>
    </source>
</evidence>
<organism evidence="14 15">
    <name type="scientific">Hymenobacter mucosus</name>
    <dbReference type="NCBI Taxonomy" id="1411120"/>
    <lineage>
        <taxon>Bacteria</taxon>
        <taxon>Pseudomonadati</taxon>
        <taxon>Bacteroidota</taxon>
        <taxon>Cytophagia</taxon>
        <taxon>Cytophagales</taxon>
        <taxon>Hymenobacteraceae</taxon>
        <taxon>Hymenobacter</taxon>
    </lineage>
</organism>
<comment type="cofactor">
    <cofactor evidence="12">
        <name>Zn(2+)</name>
        <dbReference type="ChEBI" id="CHEBI:29105"/>
    </cofactor>
    <text evidence="12">Binds 1 zinc ion per subunit.</text>
</comment>
<proteinExistence type="inferred from homology"/>
<reference evidence="15" key="1">
    <citation type="submission" date="2017-06" db="EMBL/GenBank/DDBJ databases">
        <authorList>
            <person name="Varghese N."/>
            <person name="Submissions S."/>
        </authorList>
    </citation>
    <scope>NUCLEOTIDE SEQUENCE [LARGE SCALE GENOMIC DNA]</scope>
    <source>
        <strain evidence="15">DSM 28041</strain>
    </source>
</reference>
<dbReference type="Proteomes" id="UP000198310">
    <property type="component" value="Unassembled WGS sequence"/>
</dbReference>
<dbReference type="PRINTS" id="PR00983">
    <property type="entry name" value="TRNASYNTHCYS"/>
</dbReference>
<dbReference type="Pfam" id="PF01406">
    <property type="entry name" value="tRNA-synt_1e"/>
    <property type="match status" value="1"/>
</dbReference>
<feature type="binding site" evidence="12">
    <location>
        <position position="253"/>
    </location>
    <ligand>
        <name>Zn(2+)</name>
        <dbReference type="ChEBI" id="CHEBI:29105"/>
    </ligand>
</feature>
<dbReference type="InterPro" id="IPR015803">
    <property type="entry name" value="Cys-tRNA-ligase"/>
</dbReference>
<accession>A0A239B835</accession>
<evidence type="ECO:0000256" key="1">
    <source>
        <dbReference type="ARBA" id="ARBA00004496"/>
    </source>
</evidence>
<dbReference type="GO" id="GO:0008270">
    <property type="term" value="F:zinc ion binding"/>
    <property type="evidence" value="ECO:0007669"/>
    <property type="project" value="UniProtKB-UniRule"/>
</dbReference>
<keyword evidence="8 12" id="KW-0862">Zinc</keyword>
<evidence type="ECO:0000256" key="8">
    <source>
        <dbReference type="ARBA" id="ARBA00022833"/>
    </source>
</evidence>
<evidence type="ECO:0000256" key="7">
    <source>
        <dbReference type="ARBA" id="ARBA00022741"/>
    </source>
</evidence>
<evidence type="ECO:0000256" key="4">
    <source>
        <dbReference type="ARBA" id="ARBA00022490"/>
    </source>
</evidence>
<evidence type="ECO:0000313" key="14">
    <source>
        <dbReference type="EMBL" id="SNS03772.1"/>
    </source>
</evidence>
<evidence type="ECO:0000256" key="10">
    <source>
        <dbReference type="ARBA" id="ARBA00022917"/>
    </source>
</evidence>
<comment type="catalytic activity">
    <reaction evidence="12">
        <text>tRNA(Cys) + L-cysteine + ATP = L-cysteinyl-tRNA(Cys) + AMP + diphosphate</text>
        <dbReference type="Rhea" id="RHEA:17773"/>
        <dbReference type="Rhea" id="RHEA-COMP:9661"/>
        <dbReference type="Rhea" id="RHEA-COMP:9679"/>
        <dbReference type="ChEBI" id="CHEBI:30616"/>
        <dbReference type="ChEBI" id="CHEBI:33019"/>
        <dbReference type="ChEBI" id="CHEBI:35235"/>
        <dbReference type="ChEBI" id="CHEBI:78442"/>
        <dbReference type="ChEBI" id="CHEBI:78517"/>
        <dbReference type="ChEBI" id="CHEBI:456215"/>
        <dbReference type="EC" id="6.1.1.16"/>
    </reaction>
</comment>
<dbReference type="NCBIfam" id="TIGR00435">
    <property type="entry name" value="cysS"/>
    <property type="match status" value="1"/>
</dbReference>
<dbReference type="GO" id="GO:0006423">
    <property type="term" value="P:cysteinyl-tRNA aminoacylation"/>
    <property type="evidence" value="ECO:0007669"/>
    <property type="project" value="UniProtKB-UniRule"/>
</dbReference>
<keyword evidence="7 12" id="KW-0547">Nucleotide-binding</keyword>
<feature type="domain" description="Cysteinyl-tRNA synthetase class Ia DALR" evidence="13">
    <location>
        <begin position="382"/>
        <end position="454"/>
    </location>
</feature>
<feature type="binding site" evidence="12">
    <location>
        <position position="228"/>
    </location>
    <ligand>
        <name>Zn(2+)</name>
        <dbReference type="ChEBI" id="CHEBI:29105"/>
    </ligand>
</feature>
<dbReference type="EMBL" id="FZNS01000019">
    <property type="protein sequence ID" value="SNS03772.1"/>
    <property type="molecule type" value="Genomic_DNA"/>
</dbReference>
<dbReference type="RefSeq" id="WP_089334370.1">
    <property type="nucleotide sequence ID" value="NZ_FZNS01000019.1"/>
</dbReference>
<dbReference type="AlphaFoldDB" id="A0A239B835"/>
<dbReference type="PANTHER" id="PTHR10890">
    <property type="entry name" value="CYSTEINYL-TRNA SYNTHETASE"/>
    <property type="match status" value="1"/>
</dbReference>
<sequence>MQHPLSLYNTLTRSKAPFQPLHAPFVGVYLCGPTVYNEAHIGNARGPVVFDVLTRYLRHLGYTVRYVRNITDVGHLEGDTDEGDDKIGKIARARQVEPMQVAEGYANLYHRHMEVLGCLPPDIEPRASGHITEQVEMIQQIIDNGFGYESNGSVYFDVPAYNAAGRHYGKLSNRVVEELLSGSRDNLAGQEEKRSPLDFALWKKADERHLMRWPSPWSDGFPGWHLECSAMSRKYLGTEFDIHGGGLDLMFPHHECEIAQSQACNHPTNEAQVWMHNNMITVNGQKMSKSLGNFITISQLFEGSNTTLAQPYSPMTARFFLLQAHYRSTVDITDEGLQAARKGYRKLMNGLRLLEKLVLPADVERAPDTEKGDAELRKLVADCYTGLNDDLNTARAIASLFNLLRKLNGFAANLATLATVSAVAVEEATTAYHTLVVDVLGLVDEPRANTEDLLRLTLEFYQEAKATKAYDKVDQIRAALKAQGIVVKDTKAGVDWAYSEE</sequence>
<dbReference type="InterPro" id="IPR009080">
    <property type="entry name" value="tRNAsynth_Ia_anticodon-bd"/>
</dbReference>
<dbReference type="InterPro" id="IPR032678">
    <property type="entry name" value="tRNA-synt_1_cat_dom"/>
</dbReference>
<dbReference type="InterPro" id="IPR024909">
    <property type="entry name" value="Cys-tRNA/MSH_ligase"/>
</dbReference>
<dbReference type="Pfam" id="PF09190">
    <property type="entry name" value="DALR_2"/>
    <property type="match status" value="1"/>
</dbReference>
<keyword evidence="4 12" id="KW-0963">Cytoplasm</keyword>
<gene>
    <name evidence="12" type="primary">cysS</name>
    <name evidence="14" type="ORF">SAMN06269173_11924</name>
</gene>
<feature type="binding site" evidence="12">
    <location>
        <position position="257"/>
    </location>
    <ligand>
        <name>Zn(2+)</name>
        <dbReference type="ChEBI" id="CHEBI:29105"/>
    </ligand>
</feature>
<dbReference type="InterPro" id="IPR015273">
    <property type="entry name" value="Cys-tRNA-synt_Ia_DALR"/>
</dbReference>
<keyword evidence="5 12" id="KW-0436">Ligase</keyword>
<dbReference type="CDD" id="cd00672">
    <property type="entry name" value="CysRS_core"/>
    <property type="match status" value="1"/>
</dbReference>
<evidence type="ECO:0000259" key="13">
    <source>
        <dbReference type="SMART" id="SM00840"/>
    </source>
</evidence>
<dbReference type="InterPro" id="IPR014729">
    <property type="entry name" value="Rossmann-like_a/b/a_fold"/>
</dbReference>
<keyword evidence="10 12" id="KW-0648">Protein biosynthesis</keyword>
<dbReference type="GO" id="GO:0004817">
    <property type="term" value="F:cysteine-tRNA ligase activity"/>
    <property type="evidence" value="ECO:0007669"/>
    <property type="project" value="UniProtKB-UniRule"/>
</dbReference>
<dbReference type="SUPFAM" id="SSF47323">
    <property type="entry name" value="Anticodon-binding domain of a subclass of class I aminoacyl-tRNA synthetases"/>
    <property type="match status" value="1"/>
</dbReference>
<feature type="short sequence motif" description="'HIGH' region" evidence="12">
    <location>
        <begin position="33"/>
        <end position="43"/>
    </location>
</feature>
<dbReference type="GO" id="GO:0005524">
    <property type="term" value="F:ATP binding"/>
    <property type="evidence" value="ECO:0007669"/>
    <property type="project" value="UniProtKB-UniRule"/>
</dbReference>
<feature type="binding site" evidence="12">
    <location>
        <position position="289"/>
    </location>
    <ligand>
        <name>ATP</name>
        <dbReference type="ChEBI" id="CHEBI:30616"/>
    </ligand>
</feature>
<dbReference type="SMART" id="SM00840">
    <property type="entry name" value="DALR_2"/>
    <property type="match status" value="1"/>
</dbReference>
<dbReference type="SUPFAM" id="SSF52374">
    <property type="entry name" value="Nucleotidylyl transferase"/>
    <property type="match status" value="1"/>
</dbReference>
<feature type="binding site" evidence="12">
    <location>
        <position position="31"/>
    </location>
    <ligand>
        <name>Zn(2+)</name>
        <dbReference type="ChEBI" id="CHEBI:29105"/>
    </ligand>
</feature>
<dbReference type="PANTHER" id="PTHR10890:SF3">
    <property type="entry name" value="CYSTEINE--TRNA LIGASE, CYTOPLASMIC"/>
    <property type="match status" value="1"/>
</dbReference>
<dbReference type="GO" id="GO:0005829">
    <property type="term" value="C:cytosol"/>
    <property type="evidence" value="ECO:0007669"/>
    <property type="project" value="TreeGrafter"/>
</dbReference>
<keyword evidence="15" id="KW-1185">Reference proteome</keyword>
<evidence type="ECO:0000256" key="9">
    <source>
        <dbReference type="ARBA" id="ARBA00022840"/>
    </source>
</evidence>
<evidence type="ECO:0000256" key="2">
    <source>
        <dbReference type="ARBA" id="ARBA00005594"/>
    </source>
</evidence>
<keyword evidence="11 12" id="KW-0030">Aminoacyl-tRNA synthetase</keyword>
<evidence type="ECO:0000256" key="11">
    <source>
        <dbReference type="ARBA" id="ARBA00023146"/>
    </source>
</evidence>
<evidence type="ECO:0000313" key="15">
    <source>
        <dbReference type="Proteomes" id="UP000198310"/>
    </source>
</evidence>
<name>A0A239B835_9BACT</name>
<dbReference type="Gene3D" id="1.20.120.1910">
    <property type="entry name" value="Cysteine-tRNA ligase, C-terminal anti-codon recognition domain"/>
    <property type="match status" value="1"/>
</dbReference>
<evidence type="ECO:0000256" key="5">
    <source>
        <dbReference type="ARBA" id="ARBA00022598"/>
    </source>
</evidence>
<dbReference type="HAMAP" id="MF_00041">
    <property type="entry name" value="Cys_tRNA_synth"/>
    <property type="match status" value="1"/>
</dbReference>
<keyword evidence="6 12" id="KW-0479">Metal-binding</keyword>
<protein>
    <recommendedName>
        <fullName evidence="12">Cysteine--tRNA ligase</fullName>
        <ecNumber evidence="12">6.1.1.16</ecNumber>
    </recommendedName>
    <alternativeName>
        <fullName evidence="12">Cysteinyl-tRNA synthetase</fullName>
        <shortName evidence="12">CysRS</shortName>
    </alternativeName>
</protein>